<dbReference type="InterPro" id="IPR059009">
    <property type="entry name" value="Znf_C2H2_17_1st"/>
</dbReference>
<gene>
    <name evidence="3" type="ORF">K461DRAFT_117566</name>
</gene>
<dbReference type="Gene3D" id="3.30.160.60">
    <property type="entry name" value="Classic Zinc Finger"/>
    <property type="match status" value="1"/>
</dbReference>
<comment type="caution">
    <text evidence="3">The sequence shown here is derived from an EMBL/GenBank/DDBJ whole genome shotgun (WGS) entry which is preliminary data.</text>
</comment>
<feature type="compositionally biased region" description="Low complexity" evidence="1">
    <location>
        <begin position="114"/>
        <end position="131"/>
    </location>
</feature>
<name>A0A9P4MNM3_9PEZI</name>
<organism evidence="3 4">
    <name type="scientific">Myriangium duriaei CBS 260.36</name>
    <dbReference type="NCBI Taxonomy" id="1168546"/>
    <lineage>
        <taxon>Eukaryota</taxon>
        <taxon>Fungi</taxon>
        <taxon>Dikarya</taxon>
        <taxon>Ascomycota</taxon>
        <taxon>Pezizomycotina</taxon>
        <taxon>Dothideomycetes</taxon>
        <taxon>Dothideomycetidae</taxon>
        <taxon>Myriangiales</taxon>
        <taxon>Myriangiaceae</taxon>
        <taxon>Myriangium</taxon>
    </lineage>
</organism>
<feature type="domain" description="C2H2-type" evidence="2">
    <location>
        <begin position="384"/>
        <end position="410"/>
    </location>
</feature>
<dbReference type="Proteomes" id="UP000799439">
    <property type="component" value="Unassembled WGS sequence"/>
</dbReference>
<feature type="region of interest" description="Disordered" evidence="1">
    <location>
        <begin position="1"/>
        <end position="23"/>
    </location>
</feature>
<dbReference type="EMBL" id="ML996084">
    <property type="protein sequence ID" value="KAF2153866.1"/>
    <property type="molecule type" value="Genomic_DNA"/>
</dbReference>
<dbReference type="InterPro" id="IPR059095">
    <property type="entry name" value="Znf_C2H2_17_2nd"/>
</dbReference>
<protein>
    <recommendedName>
        <fullName evidence="2">C2H2-type domain-containing protein</fullName>
    </recommendedName>
</protein>
<evidence type="ECO:0000256" key="1">
    <source>
        <dbReference type="SAM" id="MobiDB-lite"/>
    </source>
</evidence>
<dbReference type="SMART" id="SM00355">
    <property type="entry name" value="ZnF_C2H2"/>
    <property type="match status" value="2"/>
</dbReference>
<feature type="region of interest" description="Disordered" evidence="1">
    <location>
        <begin position="110"/>
        <end position="131"/>
    </location>
</feature>
<feature type="compositionally biased region" description="Basic residues" evidence="1">
    <location>
        <begin position="475"/>
        <end position="484"/>
    </location>
</feature>
<proteinExistence type="predicted"/>
<feature type="domain" description="C2H2-type" evidence="2">
    <location>
        <begin position="420"/>
        <end position="450"/>
    </location>
</feature>
<evidence type="ECO:0000313" key="4">
    <source>
        <dbReference type="Proteomes" id="UP000799439"/>
    </source>
</evidence>
<dbReference type="Pfam" id="PF26177">
    <property type="entry name" value="zf_C2H2_17_1st"/>
    <property type="match status" value="1"/>
</dbReference>
<feature type="region of interest" description="Disordered" evidence="1">
    <location>
        <begin position="451"/>
        <end position="490"/>
    </location>
</feature>
<accession>A0A9P4MNM3</accession>
<feature type="compositionally biased region" description="Low complexity" evidence="1">
    <location>
        <begin position="310"/>
        <end position="326"/>
    </location>
</feature>
<evidence type="ECO:0000259" key="2">
    <source>
        <dbReference type="SMART" id="SM00355"/>
    </source>
</evidence>
<dbReference type="Pfam" id="PF26176">
    <property type="entry name" value="zf_C2H2_17_2"/>
    <property type="match status" value="1"/>
</dbReference>
<dbReference type="InterPro" id="IPR013087">
    <property type="entry name" value="Znf_C2H2_type"/>
</dbReference>
<feature type="region of interest" description="Disordered" evidence="1">
    <location>
        <begin position="306"/>
        <end position="340"/>
    </location>
</feature>
<keyword evidence="4" id="KW-1185">Reference proteome</keyword>
<dbReference type="AlphaFoldDB" id="A0A9P4MNM3"/>
<sequence length="490" mass="54218">MWDTLAPGAAPPTPRSPNSPHGISVCDWQNTGEDDISWAINEDCYMTGPDTSPLGHWEKDTPKELVQPAKSAIDAFSQTSTARVWNDCAPQAAQDLTVWTSYVSNDRRSGRQQYISPTSPTSSSSSYRRPRSIPSAVHTMNQQTVSPYQSSHYASSHSFASPELLSLPDIDMGGYTAGVTSPEYRLNNSAASTDVYGCSSQNVTGDSMMSGNFFTEQSALSEFNNFTDLAPGYSHEPNFSSMGAYMGSHTYDPTFTESATTGQNMAQHGFQQPSTSMYAPQFPQSTAQSHLRSQGPWQHIAIKNEGHAESSAASSSHTPTASTPRSYLGDQNKSRDHWLYGEGKGNDGLYHCPYARDTENQCKHKPTKLKCNYDKYIDSHLKPFHCKVATCGDQQFSSTACLLRHEREAHGLHGHGDKPHLCKYRSCERSVDGKGFPRHYNLMDHMRRMHGHEGDEDNVPEDQRIVTAMQGHSGQGRKRKSGGRSRRDVE</sequence>
<feature type="region of interest" description="Disordered" evidence="1">
    <location>
        <begin position="272"/>
        <end position="294"/>
    </location>
</feature>
<evidence type="ECO:0000313" key="3">
    <source>
        <dbReference type="EMBL" id="KAF2153866.1"/>
    </source>
</evidence>
<reference evidence="3" key="1">
    <citation type="journal article" date="2020" name="Stud. Mycol.">
        <title>101 Dothideomycetes genomes: a test case for predicting lifestyles and emergence of pathogens.</title>
        <authorList>
            <person name="Haridas S."/>
            <person name="Albert R."/>
            <person name="Binder M."/>
            <person name="Bloem J."/>
            <person name="Labutti K."/>
            <person name="Salamov A."/>
            <person name="Andreopoulos B."/>
            <person name="Baker S."/>
            <person name="Barry K."/>
            <person name="Bills G."/>
            <person name="Bluhm B."/>
            <person name="Cannon C."/>
            <person name="Castanera R."/>
            <person name="Culley D."/>
            <person name="Daum C."/>
            <person name="Ezra D."/>
            <person name="Gonzalez J."/>
            <person name="Henrissat B."/>
            <person name="Kuo A."/>
            <person name="Liang C."/>
            <person name="Lipzen A."/>
            <person name="Lutzoni F."/>
            <person name="Magnuson J."/>
            <person name="Mondo S."/>
            <person name="Nolan M."/>
            <person name="Ohm R."/>
            <person name="Pangilinan J."/>
            <person name="Park H.-J."/>
            <person name="Ramirez L."/>
            <person name="Alfaro M."/>
            <person name="Sun H."/>
            <person name="Tritt A."/>
            <person name="Yoshinaga Y."/>
            <person name="Zwiers L.-H."/>
            <person name="Turgeon B."/>
            <person name="Goodwin S."/>
            <person name="Spatafora J."/>
            <person name="Crous P."/>
            <person name="Grigoriev I."/>
        </authorList>
    </citation>
    <scope>NUCLEOTIDE SEQUENCE</scope>
    <source>
        <strain evidence="3">CBS 260.36</strain>
    </source>
</reference>
<dbReference type="OrthoDB" id="5062908at2759"/>